<dbReference type="EMBL" id="LSFI01000027">
    <property type="protein sequence ID" value="OAG27538.1"/>
    <property type="molecule type" value="Genomic_DNA"/>
</dbReference>
<name>A0A177E6X9_9BACT</name>
<sequence length="651" mass="75270">MGREQKIIAERLKEIAKMVGNFKEISEKAEIPYATLISYLSGKRLPGAEALAKLARIGINPNYILLGEGPPILDKKKTSDLADLEREERFRNDFPNLVFCVETLGRREPDTETFCKRVLVDYRSSEETTFQKLQIDLLSYLTDSSCKVLSRLHRRQDVPFESVEISIYGMLVRDLVKDLDRFSEGSSSDFEKPAPECIFLFAVLSGTERDPYGLFYNPEVFEMELLWPAIPTEFLDSKPPEDPGELAERIKDIIQFRITDPLSKPRYSSTIASKYLKLERMKSLLTDEGPMGIAFRLIRKACQELWTLIVSEKIPRICEHHEIIYLNVCPRCHVPEERTRPRAYRTEKMPSAYHDAIKVMEKPKLCASRLGRLFRLEAKSLSSVFLALLVTERIYNVEDGAGYRLLEKAWGYKPTFLGVDPYLYLSFERYLAEVLLEMLKKGEDPSNFLEYAARHPDYSGHMEPLSYSEFLQRIKENETTDQKSISPEKFAEILLLALIATADYTLQNLSVGFLLEAFNRHVWPRFRRSGKYYDAYLEHASERFSIKQGYVNLFVSGSSFSLSFGNDYHFNGKLKELLLMHHASEQPFDPRVSNSEYGIWPKDRRIQFRGVTLFFSEGRQEDLESALDLVLKFRETAGFDLFLKRKGENDV</sequence>
<dbReference type="OrthoDB" id="6105062at2"/>
<keyword evidence="3" id="KW-1185">Reference proteome</keyword>
<reference evidence="2 3" key="1">
    <citation type="submission" date="2016-02" db="EMBL/GenBank/DDBJ databases">
        <title>Draft genome sequence of Thermodesulfatator sp. S606.</title>
        <authorList>
            <person name="Lai Q."/>
            <person name="Cao J."/>
            <person name="Dupont S."/>
            <person name="Shao Z."/>
            <person name="Jebbar M."/>
            <person name="Alain K."/>
        </authorList>
    </citation>
    <scope>NUCLEOTIDE SEQUENCE [LARGE SCALE GENOMIC DNA]</scope>
    <source>
        <strain evidence="2 3">S606</strain>
    </source>
</reference>
<protein>
    <recommendedName>
        <fullName evidence="1">HTH cro/C1-type domain-containing protein</fullName>
    </recommendedName>
</protein>
<feature type="domain" description="HTH cro/C1-type" evidence="1">
    <location>
        <begin position="23"/>
        <end position="64"/>
    </location>
</feature>
<dbReference type="RefSeq" id="WP_068542164.1">
    <property type="nucleotide sequence ID" value="NZ_LSFI01000027.1"/>
</dbReference>
<dbReference type="PROSITE" id="PS50943">
    <property type="entry name" value="HTH_CROC1"/>
    <property type="match status" value="1"/>
</dbReference>
<dbReference type="InterPro" id="IPR001387">
    <property type="entry name" value="Cro/C1-type_HTH"/>
</dbReference>
<proteinExistence type="predicted"/>
<organism evidence="2 3">
    <name type="scientific">Thermodesulfatator autotrophicus</name>
    <dbReference type="NCBI Taxonomy" id="1795632"/>
    <lineage>
        <taxon>Bacteria</taxon>
        <taxon>Pseudomonadati</taxon>
        <taxon>Thermodesulfobacteriota</taxon>
        <taxon>Thermodesulfobacteria</taxon>
        <taxon>Thermodesulfobacteriales</taxon>
        <taxon>Thermodesulfatatoraceae</taxon>
        <taxon>Thermodesulfatator</taxon>
    </lineage>
</organism>
<gene>
    <name evidence="2" type="ORF">TH606_06525</name>
</gene>
<evidence type="ECO:0000259" key="1">
    <source>
        <dbReference type="PROSITE" id="PS50943"/>
    </source>
</evidence>
<dbReference type="CDD" id="cd00093">
    <property type="entry name" value="HTH_XRE"/>
    <property type="match status" value="1"/>
</dbReference>
<accession>A0A177E6X9</accession>
<dbReference type="AlphaFoldDB" id="A0A177E6X9"/>
<dbReference type="STRING" id="1795632.TH606_06525"/>
<dbReference type="Proteomes" id="UP000076964">
    <property type="component" value="Unassembled WGS sequence"/>
</dbReference>
<evidence type="ECO:0000313" key="2">
    <source>
        <dbReference type="EMBL" id="OAG27538.1"/>
    </source>
</evidence>
<evidence type="ECO:0000313" key="3">
    <source>
        <dbReference type="Proteomes" id="UP000076964"/>
    </source>
</evidence>
<comment type="caution">
    <text evidence="2">The sequence shown here is derived from an EMBL/GenBank/DDBJ whole genome shotgun (WGS) entry which is preliminary data.</text>
</comment>